<comment type="caution">
    <text evidence="1">Lacks conserved residue(s) required for the propagation of feature annotation.</text>
</comment>
<evidence type="ECO:0000259" key="3">
    <source>
        <dbReference type="PROSITE" id="PS51160"/>
    </source>
</evidence>
<dbReference type="PROSITE" id="PS51160">
    <property type="entry name" value="ACYLPHOSPHATASE_3"/>
    <property type="match status" value="1"/>
</dbReference>
<dbReference type="Gene3D" id="3.30.70.100">
    <property type="match status" value="1"/>
</dbReference>
<name>F2L484_THEU7</name>
<reference evidence="4 5" key="1">
    <citation type="journal article" date="2011" name="J. Bacteriol.">
        <title>Complete genome sequence of the thermoacidophilic crenarchaeon Thermoproteus uzoniensis 768-20.</title>
        <authorList>
            <person name="Mardanov A.V."/>
            <person name="Gumerov V.M."/>
            <person name="Beletsky A.V."/>
            <person name="Prokofeva M.I."/>
            <person name="Bonch-Osmolovskaya E.A."/>
            <person name="Ravin N.V."/>
            <person name="Skryabin K.G."/>
        </authorList>
    </citation>
    <scope>NUCLEOTIDE SEQUENCE [LARGE SCALE GENOMIC DNA]</scope>
    <source>
        <strain evidence="4 5">768-20</strain>
    </source>
</reference>
<dbReference type="HOGENOM" id="CLU_141932_1_0_2"/>
<dbReference type="InterPro" id="IPR036046">
    <property type="entry name" value="Acylphosphatase-like_dom_sf"/>
</dbReference>
<sequence>MKIRLHIFIKGELNLPGVPFRHIMRDVARRNNVTGWVRFVSDDVAEAVLEGEERDVDAVLRWAYAGPQGTKVREVEILREEYRGEYGDFKIL</sequence>
<evidence type="ECO:0000256" key="2">
    <source>
        <dbReference type="RuleBase" id="RU004168"/>
    </source>
</evidence>
<reference key="2">
    <citation type="submission" date="2011-03" db="EMBL/GenBank/DDBJ databases">
        <title>Complete genome sequence of the thermoacidophilic crenarchaeon Thermoproteus uzoniensis 768-20.</title>
        <authorList>
            <person name="Mardanov A.V."/>
            <person name="Gumerov V.M."/>
            <person name="Beletsky A.V."/>
            <person name="Prokofeva M.I."/>
            <person name="Bonch-Osmolovskaya E.A."/>
            <person name="Ravin N.V."/>
            <person name="Skryabin K.G."/>
        </authorList>
    </citation>
    <scope>NUCLEOTIDE SEQUENCE</scope>
    <source>
        <strain>768-20</strain>
    </source>
</reference>
<evidence type="ECO:0000256" key="1">
    <source>
        <dbReference type="PROSITE-ProRule" id="PRU00520"/>
    </source>
</evidence>
<dbReference type="Proteomes" id="UP000008138">
    <property type="component" value="Chromosome"/>
</dbReference>
<accession>F2L484</accession>
<proteinExistence type="inferred from homology"/>
<evidence type="ECO:0000313" key="5">
    <source>
        <dbReference type="Proteomes" id="UP000008138"/>
    </source>
</evidence>
<organism evidence="4 5">
    <name type="scientific">Thermoproteus uzoniensis (strain 768-20)</name>
    <dbReference type="NCBI Taxonomy" id="999630"/>
    <lineage>
        <taxon>Archaea</taxon>
        <taxon>Thermoproteota</taxon>
        <taxon>Thermoprotei</taxon>
        <taxon>Thermoproteales</taxon>
        <taxon>Thermoproteaceae</taxon>
        <taxon>Thermoproteus</taxon>
    </lineage>
</organism>
<evidence type="ECO:0000313" key="4">
    <source>
        <dbReference type="EMBL" id="AEA12140.1"/>
    </source>
</evidence>
<dbReference type="OrthoDB" id="6643at2157"/>
<dbReference type="eggNOG" id="arCOG01674">
    <property type="taxonomic scope" value="Archaea"/>
</dbReference>
<dbReference type="AlphaFoldDB" id="F2L484"/>
<dbReference type="GeneID" id="10360189"/>
<gene>
    <name evidence="4" type="ordered locus">TUZN_0648</name>
</gene>
<comment type="similarity">
    <text evidence="2">Belongs to the acylphosphatase family.</text>
</comment>
<protein>
    <submittedName>
        <fullName evidence="4">Acylphosphatase, putative</fullName>
    </submittedName>
</protein>
<dbReference type="KEGG" id="tuz:TUZN_0648"/>
<dbReference type="InterPro" id="IPR001792">
    <property type="entry name" value="Acylphosphatase-like_dom"/>
</dbReference>
<dbReference type="EMBL" id="CP002590">
    <property type="protein sequence ID" value="AEA12140.1"/>
    <property type="molecule type" value="Genomic_DNA"/>
</dbReference>
<keyword evidence="5" id="KW-1185">Reference proteome</keyword>
<feature type="domain" description="Acylphosphatase-like" evidence="3">
    <location>
        <begin position="4"/>
        <end position="92"/>
    </location>
</feature>
<dbReference type="STRING" id="999630.TUZN_0648"/>
<dbReference type="RefSeq" id="WP_013679476.1">
    <property type="nucleotide sequence ID" value="NC_015315.1"/>
</dbReference>
<dbReference type="SUPFAM" id="SSF54975">
    <property type="entry name" value="Acylphosphatase/BLUF domain-like"/>
    <property type="match status" value="1"/>
</dbReference>
<dbReference type="Pfam" id="PF00708">
    <property type="entry name" value="Acylphosphatase"/>
    <property type="match status" value="1"/>
</dbReference>